<accession>A0ABX1ZJU9</accession>
<proteinExistence type="predicted"/>
<evidence type="ECO:0000313" key="2">
    <source>
        <dbReference type="EMBL" id="NOV00331.1"/>
    </source>
</evidence>
<reference evidence="2 3" key="1">
    <citation type="submission" date="2019-10" db="EMBL/GenBank/DDBJ databases">
        <title>Description of Paenibacillus pedi sp. nov.</title>
        <authorList>
            <person name="Carlier A."/>
            <person name="Qi S."/>
        </authorList>
    </citation>
    <scope>NUCLEOTIDE SEQUENCE [LARGE SCALE GENOMIC DNA]</scope>
    <source>
        <strain evidence="2 3">LMG 31457</strain>
    </source>
</reference>
<name>A0ABX1ZJU9_9BACL</name>
<organism evidence="2 3">
    <name type="scientific">Paenibacillus planticolens</name>
    <dbReference type="NCBI Taxonomy" id="2654976"/>
    <lineage>
        <taxon>Bacteria</taxon>
        <taxon>Bacillati</taxon>
        <taxon>Bacillota</taxon>
        <taxon>Bacilli</taxon>
        <taxon>Bacillales</taxon>
        <taxon>Paenibacillaceae</taxon>
        <taxon>Paenibacillus</taxon>
    </lineage>
</organism>
<evidence type="ECO:0000313" key="3">
    <source>
        <dbReference type="Proteomes" id="UP000618579"/>
    </source>
</evidence>
<gene>
    <name evidence="2" type="ORF">GC097_09920</name>
</gene>
<sequence>MLFAVWQKRCLMALLLFSLVAAAGGGNTGSKVFAEDEVGTTAFGTIYLDQVSFVGASDMYIFPSNAANASVSFTLTVHNGGSDEIDFNEYWVRLLTDSGSSYMVQMLPQDKNNTRIGAGTNRTFTFYSQVSSTLKANNLIIRVFKWDFSQENYERVLGDMHAADSGYSAAAPYGDKKLFQISGVAAEALVSRVLLNNNDKNTLVTVYAKLFNKGSISFDIPSFRYYIRTAEGPLYPAELGKSGKQAPIHPGEFKEIQLTATIPAEYDISTGGELFFAQSIPVTGQQVSEANIVPIAAFGLVPKTKGDETERAPVDFSTRDGIYTAGLHTIQRLPWEDKDLISVDLSIRNNGSRSLPIPKLTGYFMLDDKVKIETVIVQSDDLSSVAGNSDIHFQAIGKVAYQSSITKLKFVLQELDEDKAINDLAEFTREAASSGISNFTKQYVLSIDQIGRRAEYSIKDVSTYTSETSELFISNVEMENKEERYVNAPNLTAFLRDSSGTIFSTSISVPSKRIIPGGKALLSVEATVPKGMSKKGLQLLIGQSVKGDKVASIGEQADAFYDVVALEVPQTEREAQHILKKIDLFPYQLSLSAFTTRANLLTGDLSVSFHTELSKDAFIETSTKGHSLYVEIKDEKTDVSFSDHIELENMDSTTTQDSNHLIKLGNGKYTVQTRDEEFITHVSFSGKYQLSIYDDYKGHRRLITSKPVSWFASLD</sequence>
<keyword evidence="1" id="KW-0732">Signal</keyword>
<comment type="caution">
    <text evidence="2">The sequence shown here is derived from an EMBL/GenBank/DDBJ whole genome shotgun (WGS) entry which is preliminary data.</text>
</comment>
<feature type="signal peptide" evidence="1">
    <location>
        <begin position="1"/>
        <end position="23"/>
    </location>
</feature>
<dbReference type="EMBL" id="WHNZ01000017">
    <property type="protein sequence ID" value="NOV00331.1"/>
    <property type="molecule type" value="Genomic_DNA"/>
</dbReference>
<evidence type="ECO:0000256" key="1">
    <source>
        <dbReference type="SAM" id="SignalP"/>
    </source>
</evidence>
<protein>
    <submittedName>
        <fullName evidence="2">Uncharacterized protein</fullName>
    </submittedName>
</protein>
<dbReference type="Proteomes" id="UP000618579">
    <property type="component" value="Unassembled WGS sequence"/>
</dbReference>
<keyword evidence="3" id="KW-1185">Reference proteome</keyword>
<feature type="chain" id="PRO_5046718295" evidence="1">
    <location>
        <begin position="24"/>
        <end position="715"/>
    </location>
</feature>